<dbReference type="AlphaFoldDB" id="A0A0R0CET4"/>
<feature type="signal peptide" evidence="2">
    <location>
        <begin position="1"/>
        <end position="22"/>
    </location>
</feature>
<feature type="chain" id="PRO_5006393921" description="Lipoprotein" evidence="2">
    <location>
        <begin position="23"/>
        <end position="220"/>
    </location>
</feature>
<keyword evidence="4" id="KW-1185">Reference proteome</keyword>
<evidence type="ECO:0000256" key="2">
    <source>
        <dbReference type="SAM" id="SignalP"/>
    </source>
</evidence>
<accession>A0A0R0CET4</accession>
<name>A0A0R0CET4_9GAMM</name>
<reference evidence="3 4" key="1">
    <citation type="submission" date="2015-05" db="EMBL/GenBank/DDBJ databases">
        <title>Genome sequencing and analysis of members of genus Stenotrophomonas.</title>
        <authorList>
            <person name="Patil P.P."/>
            <person name="Midha S."/>
            <person name="Patil P.B."/>
        </authorList>
    </citation>
    <scope>NUCLEOTIDE SEQUENCE [LARGE SCALE GENOMIC DNA]</scope>
    <source>
        <strain evidence="3 4">DSM 21858</strain>
    </source>
</reference>
<organism evidence="3 4">
    <name type="scientific">Pseudoxanthomonas dokdonensis</name>
    <dbReference type="NCBI Taxonomy" id="344882"/>
    <lineage>
        <taxon>Bacteria</taxon>
        <taxon>Pseudomonadati</taxon>
        <taxon>Pseudomonadota</taxon>
        <taxon>Gammaproteobacteria</taxon>
        <taxon>Lysobacterales</taxon>
        <taxon>Lysobacteraceae</taxon>
        <taxon>Pseudoxanthomonas</taxon>
    </lineage>
</organism>
<comment type="caution">
    <text evidence="3">The sequence shown here is derived from an EMBL/GenBank/DDBJ whole genome shotgun (WGS) entry which is preliminary data.</text>
</comment>
<dbReference type="STRING" id="344882.ABB29_13190"/>
<dbReference type="RefSeq" id="WP_157062653.1">
    <property type="nucleotide sequence ID" value="NZ_LDJL01000015.1"/>
</dbReference>
<feature type="region of interest" description="Disordered" evidence="1">
    <location>
        <begin position="20"/>
        <end position="43"/>
    </location>
</feature>
<keyword evidence="2" id="KW-0732">Signal</keyword>
<dbReference type="OrthoDB" id="7560332at2"/>
<dbReference type="EMBL" id="LDJL01000015">
    <property type="protein sequence ID" value="KRG68281.1"/>
    <property type="molecule type" value="Genomic_DNA"/>
</dbReference>
<dbReference type="PROSITE" id="PS51257">
    <property type="entry name" value="PROKAR_LIPOPROTEIN"/>
    <property type="match status" value="1"/>
</dbReference>
<evidence type="ECO:0000256" key="1">
    <source>
        <dbReference type="SAM" id="MobiDB-lite"/>
    </source>
</evidence>
<dbReference type="Proteomes" id="UP000052052">
    <property type="component" value="Unassembled WGS sequence"/>
</dbReference>
<dbReference type="PATRIC" id="fig|344882.3.peg.1018"/>
<sequence length="220" mass="23186">MRYPLSLLCAAGLLAACQPAAAPPPSEQAGAGPAAAAPAQVSAPPSRQALQPLFEHAPEAIAVLPIADFSLHQTDLPDDDFAFDRSWKADADAPGQLLAMLVLDDSNAVTAAAMRLGSSNDPQALAHCLQAPSAARAGDGDEVRIDGQPFRHFSAADAAMSHYRTMEAYRAVRNGYCVAIDLIVQGVRPDVYDPPRTAPFTADVASSRLQQALQAVRFTR</sequence>
<gene>
    <name evidence="3" type="ORF">ABB29_13190</name>
</gene>
<feature type="compositionally biased region" description="Low complexity" evidence="1">
    <location>
        <begin position="27"/>
        <end position="43"/>
    </location>
</feature>
<evidence type="ECO:0008006" key="5">
    <source>
        <dbReference type="Google" id="ProtNLM"/>
    </source>
</evidence>
<evidence type="ECO:0000313" key="3">
    <source>
        <dbReference type="EMBL" id="KRG68281.1"/>
    </source>
</evidence>
<evidence type="ECO:0000313" key="4">
    <source>
        <dbReference type="Proteomes" id="UP000052052"/>
    </source>
</evidence>
<protein>
    <recommendedName>
        <fullName evidence="5">Lipoprotein</fullName>
    </recommendedName>
</protein>
<proteinExistence type="predicted"/>